<dbReference type="Proteomes" id="UP000006512">
    <property type="component" value="Unassembled WGS sequence"/>
</dbReference>
<evidence type="ECO:0000313" key="2">
    <source>
        <dbReference type="Proteomes" id="UP000006512"/>
    </source>
</evidence>
<dbReference type="InterPro" id="IPR036696">
    <property type="entry name" value="YdfO-like_sf"/>
</dbReference>
<dbReference type="RefSeq" id="WP_006271200.1">
    <property type="nucleotide sequence ID" value="NZ_GL883077.1"/>
</dbReference>
<dbReference type="AlphaFoldDB" id="F4QK03"/>
<keyword evidence="2" id="KW-1185">Reference proteome</keyword>
<dbReference type="eggNOG" id="COG5562">
    <property type="taxonomic scope" value="Bacteria"/>
</dbReference>
<dbReference type="STRING" id="715226.ABI_04620"/>
<organism evidence="1 2">
    <name type="scientific">Asticcacaulis biprosthecium C19</name>
    <dbReference type="NCBI Taxonomy" id="715226"/>
    <lineage>
        <taxon>Bacteria</taxon>
        <taxon>Pseudomonadati</taxon>
        <taxon>Pseudomonadota</taxon>
        <taxon>Alphaproteobacteria</taxon>
        <taxon>Caulobacterales</taxon>
        <taxon>Caulobacteraceae</taxon>
        <taxon>Asticcacaulis</taxon>
    </lineage>
</organism>
<accession>F4QK03</accession>
<sequence length="130" mass="14163">MTPFREAAERCTLGSDEERLSFPAVLARLAAVGVERYHADLQRAEKTYYLANGQSEVIPTLAMAEQAAAAFDAASIEAAVRASQSGAIKYKEFCLRILKAGCVAYLVSLAGRRAVYYGRTGETHIELFPN</sequence>
<dbReference type="Gene3D" id="3.30.1810.10">
    <property type="entry name" value="YdfO-like"/>
    <property type="match status" value="1"/>
</dbReference>
<dbReference type="EMBL" id="GL883077">
    <property type="protein sequence ID" value="EGF92030.1"/>
    <property type="molecule type" value="Genomic_DNA"/>
</dbReference>
<dbReference type="SUPFAM" id="SSF160419">
    <property type="entry name" value="YdfO-like"/>
    <property type="match status" value="1"/>
</dbReference>
<gene>
    <name evidence="1" type="ORF">ABI_04620</name>
</gene>
<dbReference type="HOGENOM" id="CLU_133369_0_0_5"/>
<dbReference type="InterPro" id="IPR009833">
    <property type="entry name" value="DUF1398"/>
</dbReference>
<name>F4QK03_9CAUL</name>
<proteinExistence type="predicted"/>
<dbReference type="Pfam" id="PF07166">
    <property type="entry name" value="DUF1398"/>
    <property type="match status" value="1"/>
</dbReference>
<evidence type="ECO:0000313" key="1">
    <source>
        <dbReference type="EMBL" id="EGF92030.1"/>
    </source>
</evidence>
<reference evidence="2" key="1">
    <citation type="submission" date="2011-03" db="EMBL/GenBank/DDBJ databases">
        <title>Draft genome sequence of Brevundimonas diminuta.</title>
        <authorList>
            <person name="Brown P.J.B."/>
            <person name="Buechlein A."/>
            <person name="Hemmerich C."/>
            <person name="Brun Y.V."/>
        </authorList>
    </citation>
    <scope>NUCLEOTIDE SEQUENCE [LARGE SCALE GENOMIC DNA]</scope>
    <source>
        <strain evidence="2">C19</strain>
    </source>
</reference>
<protein>
    <recommendedName>
        <fullName evidence="3">Phage envelope protein</fullName>
    </recommendedName>
</protein>
<dbReference type="OrthoDB" id="7571760at2"/>
<evidence type="ECO:0008006" key="3">
    <source>
        <dbReference type="Google" id="ProtNLM"/>
    </source>
</evidence>